<dbReference type="Proteomes" id="UP000269721">
    <property type="component" value="Unassembled WGS sequence"/>
</dbReference>
<keyword evidence="1" id="KW-0677">Repeat</keyword>
<dbReference type="OrthoDB" id="5370059at2759"/>
<dbReference type="SUPFAM" id="SSF50985">
    <property type="entry name" value="RCC1/BLIP-II"/>
    <property type="match status" value="1"/>
</dbReference>
<dbReference type="PROSITE" id="PS50012">
    <property type="entry name" value="RCC1_3"/>
    <property type="match status" value="1"/>
</dbReference>
<dbReference type="InterPro" id="IPR009091">
    <property type="entry name" value="RCC1/BLIP-II"/>
</dbReference>
<dbReference type="Pfam" id="PF00415">
    <property type="entry name" value="RCC1"/>
    <property type="match status" value="1"/>
</dbReference>
<evidence type="ECO:0000313" key="5">
    <source>
        <dbReference type="Proteomes" id="UP000269721"/>
    </source>
</evidence>
<evidence type="ECO:0000256" key="3">
    <source>
        <dbReference type="SAM" id="MobiDB-lite"/>
    </source>
</evidence>
<feature type="region of interest" description="Disordered" evidence="3">
    <location>
        <begin position="1"/>
        <end position="55"/>
    </location>
</feature>
<dbReference type="AlphaFoldDB" id="A0A4P9VYS9"/>
<evidence type="ECO:0008006" key="6">
    <source>
        <dbReference type="Google" id="ProtNLM"/>
    </source>
</evidence>
<keyword evidence="5" id="KW-1185">Reference proteome</keyword>
<feature type="compositionally biased region" description="Low complexity" evidence="3">
    <location>
        <begin position="9"/>
        <end position="28"/>
    </location>
</feature>
<proteinExistence type="predicted"/>
<name>A0A4P9VYS9_9FUNG</name>
<dbReference type="EMBL" id="ML001195">
    <property type="protein sequence ID" value="RKO83478.1"/>
    <property type="molecule type" value="Genomic_DNA"/>
</dbReference>
<evidence type="ECO:0000313" key="4">
    <source>
        <dbReference type="EMBL" id="RKO83478.1"/>
    </source>
</evidence>
<feature type="compositionally biased region" description="Low complexity" evidence="3">
    <location>
        <begin position="38"/>
        <end position="55"/>
    </location>
</feature>
<dbReference type="PANTHER" id="PTHR22870">
    <property type="entry name" value="REGULATOR OF CHROMOSOME CONDENSATION"/>
    <property type="match status" value="1"/>
</dbReference>
<dbReference type="PANTHER" id="PTHR22870:SF360">
    <property type="entry name" value="ULTRAVIOLET-B RECEPTOR UVR8"/>
    <property type="match status" value="1"/>
</dbReference>
<dbReference type="Gene3D" id="2.130.10.30">
    <property type="entry name" value="Regulator of chromosome condensation 1/beta-lactamase-inhibitor protein II"/>
    <property type="match status" value="1"/>
</dbReference>
<accession>A0A4P9VYS9</accession>
<dbReference type="InterPro" id="IPR000408">
    <property type="entry name" value="Reg_chr_condens"/>
</dbReference>
<feature type="repeat" description="RCC1" evidence="2">
    <location>
        <begin position="211"/>
        <end position="266"/>
    </location>
</feature>
<sequence length="272" mass="27494">MSDLSRSRASAQPQPSSRMPPSSTPPRTVHAAISLGYSPSSPSTPNSTSSTLLTSPSPIHPHITWSTTLLATQTTLQLSWNSALLSLPLPCTTTTPIKKVVHVVDDGCVFAVVLGAGGEVCEAEWSGVPCLMAEPGGAESLVLVASKTIMSEGCVDLAMTSATRHVCVVDSACGVCTFALGSAPTVRLPGNITSVAAGGSHFLGIGGGMGGTLSSWGAGGCFHGQLGHGVHGGGEEWVPQIVEALEGVRIVGVAVGGWHSAALSADGDLYTL</sequence>
<protein>
    <recommendedName>
        <fullName evidence="6">Regulator of chromosome condensation 1/beta-lactamase-inhibitor protein II</fullName>
    </recommendedName>
</protein>
<dbReference type="InterPro" id="IPR051210">
    <property type="entry name" value="Ub_ligase/GEF_domain"/>
</dbReference>
<gene>
    <name evidence="4" type="ORF">BDK51DRAFT_51551</name>
</gene>
<evidence type="ECO:0000256" key="2">
    <source>
        <dbReference type="PROSITE-ProRule" id="PRU00235"/>
    </source>
</evidence>
<evidence type="ECO:0000256" key="1">
    <source>
        <dbReference type="ARBA" id="ARBA00022737"/>
    </source>
</evidence>
<organism evidence="4 5">
    <name type="scientific">Blyttiomyces helicus</name>
    <dbReference type="NCBI Taxonomy" id="388810"/>
    <lineage>
        <taxon>Eukaryota</taxon>
        <taxon>Fungi</taxon>
        <taxon>Fungi incertae sedis</taxon>
        <taxon>Chytridiomycota</taxon>
        <taxon>Chytridiomycota incertae sedis</taxon>
        <taxon>Chytridiomycetes</taxon>
        <taxon>Chytridiomycetes incertae sedis</taxon>
        <taxon>Blyttiomyces</taxon>
    </lineage>
</organism>
<reference evidence="5" key="1">
    <citation type="journal article" date="2018" name="Nat. Microbiol.">
        <title>Leveraging single-cell genomics to expand the fungal tree of life.</title>
        <authorList>
            <person name="Ahrendt S.R."/>
            <person name="Quandt C.A."/>
            <person name="Ciobanu D."/>
            <person name="Clum A."/>
            <person name="Salamov A."/>
            <person name="Andreopoulos B."/>
            <person name="Cheng J.F."/>
            <person name="Woyke T."/>
            <person name="Pelin A."/>
            <person name="Henrissat B."/>
            <person name="Reynolds N.K."/>
            <person name="Benny G.L."/>
            <person name="Smith M.E."/>
            <person name="James T.Y."/>
            <person name="Grigoriev I.V."/>
        </authorList>
    </citation>
    <scope>NUCLEOTIDE SEQUENCE [LARGE SCALE GENOMIC DNA]</scope>
</reference>